<dbReference type="Gene3D" id="3.40.250.10">
    <property type="entry name" value="Rhodanese-like domain"/>
    <property type="match status" value="1"/>
</dbReference>
<dbReference type="AlphaFoldDB" id="A0AB39W283"/>
<dbReference type="SMART" id="SM00450">
    <property type="entry name" value="RHOD"/>
    <property type="match status" value="1"/>
</dbReference>
<reference evidence="2" key="1">
    <citation type="submission" date="2024-07" db="EMBL/GenBank/DDBJ databases">
        <authorList>
            <person name="Biller S.J."/>
        </authorList>
    </citation>
    <scope>NUCLEOTIDE SEQUENCE</scope>
    <source>
        <strain evidence="2">WC2409</strain>
    </source>
</reference>
<feature type="domain" description="Rhodanese" evidence="1">
    <location>
        <begin position="18"/>
        <end position="102"/>
    </location>
</feature>
<dbReference type="InterPro" id="IPR036873">
    <property type="entry name" value="Rhodanese-like_dom_sf"/>
</dbReference>
<name>A0AB39W283_9FLAO</name>
<organism evidence="2">
    <name type="scientific">Flavobacterium sp. WC2409</name>
    <dbReference type="NCBI Taxonomy" id="3234139"/>
    <lineage>
        <taxon>Bacteria</taxon>
        <taxon>Pseudomonadati</taxon>
        <taxon>Bacteroidota</taxon>
        <taxon>Flavobacteriia</taxon>
        <taxon>Flavobacteriales</taxon>
        <taxon>Flavobacteriaceae</taxon>
        <taxon>Flavobacterium</taxon>
    </lineage>
</organism>
<dbReference type="SUPFAM" id="SSF52821">
    <property type="entry name" value="Rhodanese/Cell cycle control phosphatase"/>
    <property type="match status" value="1"/>
</dbReference>
<dbReference type="EMBL" id="CP165625">
    <property type="protein sequence ID" value="XDU95980.1"/>
    <property type="molecule type" value="Genomic_DNA"/>
</dbReference>
<dbReference type="CDD" id="cd00158">
    <property type="entry name" value="RHOD"/>
    <property type="match status" value="1"/>
</dbReference>
<dbReference type="RefSeq" id="WP_369753348.1">
    <property type="nucleotide sequence ID" value="NZ_CP165625.1"/>
</dbReference>
<dbReference type="InterPro" id="IPR050229">
    <property type="entry name" value="GlpE_sulfurtransferase"/>
</dbReference>
<dbReference type="InterPro" id="IPR001763">
    <property type="entry name" value="Rhodanese-like_dom"/>
</dbReference>
<sequence length="102" mass="11481">MISKTFRKQKMDLEKIIKENQGTIVDVRSYGEFIGGNVVGSINIVLNEIPERIEELKKLKAPLILCCASGNRSGQAQHFLSQQGIECYNGGSWLDVNYYKSK</sequence>
<proteinExistence type="predicted"/>
<dbReference type="Pfam" id="PF00581">
    <property type="entry name" value="Rhodanese"/>
    <property type="match status" value="1"/>
</dbReference>
<dbReference type="PANTHER" id="PTHR43031">
    <property type="entry name" value="FAD-DEPENDENT OXIDOREDUCTASE"/>
    <property type="match status" value="1"/>
</dbReference>
<dbReference type="PANTHER" id="PTHR43031:SF7">
    <property type="entry name" value="NITRIC OXIDE REDUCTASE FLRD-NAD(+) REDUCTASE"/>
    <property type="match status" value="1"/>
</dbReference>
<gene>
    <name evidence="2" type="ORF">AB3G34_02400</name>
</gene>
<dbReference type="PROSITE" id="PS50206">
    <property type="entry name" value="RHODANESE_3"/>
    <property type="match status" value="1"/>
</dbReference>
<protein>
    <submittedName>
        <fullName evidence="2">Rhodanese-like domain-containing protein</fullName>
    </submittedName>
</protein>
<accession>A0AB39W283</accession>
<evidence type="ECO:0000313" key="2">
    <source>
        <dbReference type="EMBL" id="XDU95980.1"/>
    </source>
</evidence>
<evidence type="ECO:0000259" key="1">
    <source>
        <dbReference type="PROSITE" id="PS50206"/>
    </source>
</evidence>